<dbReference type="Proteomes" id="UP001066276">
    <property type="component" value="Chromosome 10"/>
</dbReference>
<feature type="region of interest" description="Disordered" evidence="1">
    <location>
        <begin position="58"/>
        <end position="107"/>
    </location>
</feature>
<proteinExistence type="predicted"/>
<evidence type="ECO:0000313" key="2">
    <source>
        <dbReference type="EMBL" id="KAJ1099954.1"/>
    </source>
</evidence>
<feature type="compositionally biased region" description="Basic and acidic residues" evidence="1">
    <location>
        <begin position="87"/>
        <end position="102"/>
    </location>
</feature>
<organism evidence="2 3">
    <name type="scientific">Pleurodeles waltl</name>
    <name type="common">Iberian ribbed newt</name>
    <dbReference type="NCBI Taxonomy" id="8319"/>
    <lineage>
        <taxon>Eukaryota</taxon>
        <taxon>Metazoa</taxon>
        <taxon>Chordata</taxon>
        <taxon>Craniata</taxon>
        <taxon>Vertebrata</taxon>
        <taxon>Euteleostomi</taxon>
        <taxon>Amphibia</taxon>
        <taxon>Batrachia</taxon>
        <taxon>Caudata</taxon>
        <taxon>Salamandroidea</taxon>
        <taxon>Salamandridae</taxon>
        <taxon>Pleurodelinae</taxon>
        <taxon>Pleurodeles</taxon>
    </lineage>
</organism>
<evidence type="ECO:0000256" key="1">
    <source>
        <dbReference type="SAM" id="MobiDB-lite"/>
    </source>
</evidence>
<dbReference type="AlphaFoldDB" id="A0AAV7M9W4"/>
<accession>A0AAV7M9W4</accession>
<reference evidence="2" key="1">
    <citation type="journal article" date="2022" name="bioRxiv">
        <title>Sequencing and chromosome-scale assembly of the giantPleurodeles waltlgenome.</title>
        <authorList>
            <person name="Brown T."/>
            <person name="Elewa A."/>
            <person name="Iarovenko S."/>
            <person name="Subramanian E."/>
            <person name="Araus A.J."/>
            <person name="Petzold A."/>
            <person name="Susuki M."/>
            <person name="Suzuki K.-i.T."/>
            <person name="Hayashi T."/>
            <person name="Toyoda A."/>
            <person name="Oliveira C."/>
            <person name="Osipova E."/>
            <person name="Leigh N.D."/>
            <person name="Simon A."/>
            <person name="Yun M.H."/>
        </authorList>
    </citation>
    <scope>NUCLEOTIDE SEQUENCE</scope>
    <source>
        <strain evidence="2">20211129_DDA</strain>
        <tissue evidence="2">Liver</tissue>
    </source>
</reference>
<dbReference type="EMBL" id="JANPWB010000014">
    <property type="protein sequence ID" value="KAJ1099954.1"/>
    <property type="molecule type" value="Genomic_DNA"/>
</dbReference>
<sequence>MSYKSPGGVHCPSLSLGVSLESPAGSNAAFSAQLLQPAAKAALSDSVTEELRDAELGKAPGLRLAEGPQRQEGQVFGSQDAHTPGRPLHESLARGSRSDRRQMASNMERQIVLTNIQVRGRDPVLPHCLAPESPLCPHV</sequence>
<evidence type="ECO:0000313" key="3">
    <source>
        <dbReference type="Proteomes" id="UP001066276"/>
    </source>
</evidence>
<gene>
    <name evidence="2" type="ORF">NDU88_005046</name>
</gene>
<keyword evidence="3" id="KW-1185">Reference proteome</keyword>
<comment type="caution">
    <text evidence="2">The sequence shown here is derived from an EMBL/GenBank/DDBJ whole genome shotgun (WGS) entry which is preliminary data.</text>
</comment>
<name>A0AAV7M9W4_PLEWA</name>
<protein>
    <submittedName>
        <fullName evidence="2">Uncharacterized protein</fullName>
    </submittedName>
</protein>